<dbReference type="EMBL" id="SNWP01000010">
    <property type="protein sequence ID" value="TDO27985.1"/>
    <property type="molecule type" value="Genomic_DNA"/>
</dbReference>
<evidence type="ECO:0000256" key="1">
    <source>
        <dbReference type="SAM" id="SignalP"/>
    </source>
</evidence>
<dbReference type="GO" id="GO:0005886">
    <property type="term" value="C:plasma membrane"/>
    <property type="evidence" value="ECO:0007669"/>
    <property type="project" value="TreeGrafter"/>
</dbReference>
<accession>A0A4R6J1F1</accession>
<dbReference type="GO" id="GO:0015920">
    <property type="term" value="P:lipopolysaccharide transport"/>
    <property type="evidence" value="ECO:0007669"/>
    <property type="project" value="TreeGrafter"/>
</dbReference>
<dbReference type="Gene3D" id="2.60.450.10">
    <property type="entry name" value="Lipopolysaccharide (LPS) transport protein A like domain"/>
    <property type="match status" value="2"/>
</dbReference>
<feature type="domain" description="Organic solvent tolerance-like N-terminal" evidence="2">
    <location>
        <begin position="43"/>
        <end position="198"/>
    </location>
</feature>
<comment type="caution">
    <text evidence="3">The sequence shown here is derived from an EMBL/GenBank/DDBJ whole genome shotgun (WGS) entry which is preliminary data.</text>
</comment>
<dbReference type="GO" id="GO:0017089">
    <property type="term" value="F:glycolipid transfer activity"/>
    <property type="evidence" value="ECO:0007669"/>
    <property type="project" value="TreeGrafter"/>
</dbReference>
<dbReference type="PANTHER" id="PTHR37481:SF1">
    <property type="entry name" value="LIPOPOLYSACCHARIDE EXPORT SYSTEM PROTEIN LPTC"/>
    <property type="match status" value="1"/>
</dbReference>
<evidence type="ECO:0000313" key="3">
    <source>
        <dbReference type="EMBL" id="TDO27985.1"/>
    </source>
</evidence>
<dbReference type="PANTHER" id="PTHR37481">
    <property type="entry name" value="LIPOPOLYSACCHARIDE EXPORT SYSTEM PROTEIN LPTC"/>
    <property type="match status" value="1"/>
</dbReference>
<dbReference type="OrthoDB" id="9805931at2"/>
<sequence>MIRKRIGYFLLLGFLAGSSLMGSAQTANAPVTDTTKAVTGSLLEILHADSYNIKKLDSLNQFISYTGKVIMKQDKTLFYADSAVLNLITSVFEAFGNVHINDADSVHTYAQYLKYLAKEKKAFLKKRVRLTDGKSTLTTDELEYDVTVKIGTYLKNGKVVNEKTTLTSTEGYYYGDTKDIYFKRKVVLINPDYRINTDTLQYNTETEIATFTSPTTIRNDKKLVIKTKDGFYDLKKKRAELYKRSIIDDSTYTMTADEMAIDSISGLGEFRGNAVYRGKDSAKGFDLIANNIKTNNKRNSLLATQSPLLLLKQDRDSIYIAADTFYSAKLSDLLKIKSVPRVRDSVDFIFSEDSTKEDSTDKYFEAYYHVKIYSDSMQSVGDSLFYALKDSVFRLFKEPVVWAQENQISGDTIYMYLKNTKPERLQVFENALALSKVDSSVYFNQVKGNSINAYFDTTGQIHFLRSKGNSENVYYGVDEQKNFIGVNKNSSDVIEIKFDNGKPKRVVFINAVDGTMYPMRQVNHDEIKLRNFRWLDNRRPKSKFDILSGQ</sequence>
<organism evidence="3 4">
    <name type="scientific">Sediminibacterium goheungense</name>
    <dbReference type="NCBI Taxonomy" id="1086393"/>
    <lineage>
        <taxon>Bacteria</taxon>
        <taxon>Pseudomonadati</taxon>
        <taxon>Bacteroidota</taxon>
        <taxon>Chitinophagia</taxon>
        <taxon>Chitinophagales</taxon>
        <taxon>Chitinophagaceae</taxon>
        <taxon>Sediminibacterium</taxon>
    </lineage>
</organism>
<evidence type="ECO:0000313" key="4">
    <source>
        <dbReference type="Proteomes" id="UP000295741"/>
    </source>
</evidence>
<proteinExistence type="predicted"/>
<dbReference type="AlphaFoldDB" id="A0A4R6J1F1"/>
<gene>
    <name evidence="3" type="ORF">BC659_0040</name>
</gene>
<dbReference type="Proteomes" id="UP000295741">
    <property type="component" value="Unassembled WGS sequence"/>
</dbReference>
<protein>
    <submittedName>
        <fullName evidence="3">OstA-like protein</fullName>
    </submittedName>
</protein>
<dbReference type="GO" id="GO:0030288">
    <property type="term" value="C:outer membrane-bounded periplasmic space"/>
    <property type="evidence" value="ECO:0007669"/>
    <property type="project" value="TreeGrafter"/>
</dbReference>
<dbReference type="Pfam" id="PF13100">
    <property type="entry name" value="OstA_2"/>
    <property type="match status" value="1"/>
</dbReference>
<keyword evidence="4" id="KW-1185">Reference proteome</keyword>
<dbReference type="InterPro" id="IPR005653">
    <property type="entry name" value="OstA-like_N"/>
</dbReference>
<name>A0A4R6J1F1_9BACT</name>
<feature type="signal peptide" evidence="1">
    <location>
        <begin position="1"/>
        <end position="29"/>
    </location>
</feature>
<keyword evidence="1" id="KW-0732">Signal</keyword>
<feature type="chain" id="PRO_5020667411" evidence="1">
    <location>
        <begin position="30"/>
        <end position="550"/>
    </location>
</feature>
<evidence type="ECO:0000259" key="2">
    <source>
        <dbReference type="Pfam" id="PF13100"/>
    </source>
</evidence>
<dbReference type="RefSeq" id="WP_133472554.1">
    <property type="nucleotide sequence ID" value="NZ_SNWP01000010.1"/>
</dbReference>
<reference evidence="3 4" key="1">
    <citation type="submission" date="2019-03" db="EMBL/GenBank/DDBJ databases">
        <title>Genomic Encyclopedia of Archaeal and Bacterial Type Strains, Phase II (KMG-II): from individual species to whole genera.</title>
        <authorList>
            <person name="Goeker M."/>
        </authorList>
    </citation>
    <scope>NUCLEOTIDE SEQUENCE [LARGE SCALE GENOMIC DNA]</scope>
    <source>
        <strain evidence="3 4">DSM 28323</strain>
    </source>
</reference>
<dbReference type="InterPro" id="IPR052363">
    <property type="entry name" value="LPS_export_LptC"/>
</dbReference>